<keyword evidence="1" id="KW-0479">Metal-binding</keyword>
<evidence type="ECO:0000313" key="5">
    <source>
        <dbReference type="EMBL" id="PKI66739.1"/>
    </source>
</evidence>
<dbReference type="Pfam" id="PF13639">
    <property type="entry name" value="zf-RING_2"/>
    <property type="match status" value="1"/>
</dbReference>
<dbReference type="InterPro" id="IPR001841">
    <property type="entry name" value="Znf_RING"/>
</dbReference>
<sequence length="196" mass="21999">MAGMLPGVELARRRRLPRGGSWVEPPATSAYSSTRRASLCLYARNHDGRSSSSSSSSGHEDGDEKLGGVAREAKERLDERLRSRGRKSSDLRRRDNNRETSTEMVAGRSGQHDDHRPQRELFGLNRSASKRFMSWANLISWKGVDQEECAVCLERFMSGETLMNLPCNHKFHSGCLVPWLETNSRCPCCRTTVPSS</sequence>
<dbReference type="GeneID" id="116201473"/>
<name>A0A218VZP1_PUNGR</name>
<dbReference type="SUPFAM" id="SSF57850">
    <property type="entry name" value="RING/U-box"/>
    <property type="match status" value="1"/>
</dbReference>
<dbReference type="FunFam" id="3.30.40.10:FF:000611">
    <property type="entry name" value="Zinc finger family protein"/>
    <property type="match status" value="1"/>
</dbReference>
<evidence type="ECO:0000259" key="3">
    <source>
        <dbReference type="PROSITE" id="PS50089"/>
    </source>
</evidence>
<dbReference type="GO" id="GO:0006511">
    <property type="term" value="P:ubiquitin-dependent protein catabolic process"/>
    <property type="evidence" value="ECO:0007669"/>
    <property type="project" value="TreeGrafter"/>
</dbReference>
<dbReference type="InterPro" id="IPR051826">
    <property type="entry name" value="E3_ubiquitin-ligase_domain"/>
</dbReference>
<evidence type="ECO:0000256" key="1">
    <source>
        <dbReference type="PROSITE-ProRule" id="PRU00175"/>
    </source>
</evidence>
<feature type="compositionally biased region" description="Basic and acidic residues" evidence="2">
    <location>
        <begin position="58"/>
        <end position="101"/>
    </location>
</feature>
<evidence type="ECO:0000313" key="7">
    <source>
        <dbReference type="Proteomes" id="UP000233551"/>
    </source>
</evidence>
<dbReference type="GO" id="GO:0008270">
    <property type="term" value="F:zinc ion binding"/>
    <property type="evidence" value="ECO:0007669"/>
    <property type="project" value="UniProtKB-KW"/>
</dbReference>
<evidence type="ECO:0000313" key="4">
    <source>
        <dbReference type="EMBL" id="OWM65965.1"/>
    </source>
</evidence>
<comment type="caution">
    <text evidence="4">The sequence shown here is derived from an EMBL/GenBank/DDBJ whole genome shotgun (WGS) entry which is preliminary data.</text>
</comment>
<dbReference type="Proteomes" id="UP000233551">
    <property type="component" value="Unassembled WGS sequence"/>
</dbReference>
<reference evidence="6" key="1">
    <citation type="journal article" date="2017" name="Plant J.">
        <title>The pomegranate (Punica granatum L.) genome and the genomics of punicalagin biosynthesis.</title>
        <authorList>
            <person name="Qin G."/>
            <person name="Xu C."/>
            <person name="Ming R."/>
            <person name="Tang H."/>
            <person name="Guyot R."/>
            <person name="Kramer E.M."/>
            <person name="Hu Y."/>
            <person name="Yi X."/>
            <person name="Qi Y."/>
            <person name="Xu X."/>
            <person name="Gao Z."/>
            <person name="Pan H."/>
            <person name="Jian J."/>
            <person name="Tian Y."/>
            <person name="Yue Z."/>
            <person name="Xu Y."/>
        </authorList>
    </citation>
    <scope>NUCLEOTIDE SEQUENCE [LARGE SCALE GENOMIC DNA]</scope>
    <source>
        <strain evidence="6">cv. Dabenzi</strain>
    </source>
</reference>
<dbReference type="OrthoDB" id="8062037at2759"/>
<reference evidence="5 7" key="3">
    <citation type="submission" date="2017-11" db="EMBL/GenBank/DDBJ databases">
        <title>De-novo sequencing of pomegranate (Punica granatum L.) genome.</title>
        <authorList>
            <person name="Akparov Z."/>
            <person name="Amiraslanov A."/>
            <person name="Hajiyeva S."/>
            <person name="Abbasov M."/>
            <person name="Kaur K."/>
            <person name="Hamwieh A."/>
            <person name="Solovyev V."/>
            <person name="Salamov A."/>
            <person name="Braich B."/>
            <person name="Kosarev P."/>
            <person name="Mahmoud A."/>
            <person name="Hajiyev E."/>
            <person name="Babayeva S."/>
            <person name="Izzatullayeva V."/>
            <person name="Mammadov A."/>
            <person name="Mammadov A."/>
            <person name="Sharifova S."/>
            <person name="Ojaghi J."/>
            <person name="Eynullazada K."/>
            <person name="Bayramov B."/>
            <person name="Abdulazimova A."/>
            <person name="Shahmuradov I."/>
        </authorList>
    </citation>
    <scope>NUCLEOTIDE SEQUENCE [LARGE SCALE GENOMIC DNA]</scope>
    <source>
        <strain evidence="5">AG2017</strain>
        <strain evidence="7">cv. AG2017</strain>
        <tissue evidence="5">Leaf</tissue>
    </source>
</reference>
<dbReference type="InterPro" id="IPR013083">
    <property type="entry name" value="Znf_RING/FYVE/PHD"/>
</dbReference>
<proteinExistence type="predicted"/>
<reference evidence="4" key="2">
    <citation type="submission" date="2017-06" db="EMBL/GenBank/DDBJ databases">
        <title>The pomegranate genome and the genomics of punicalagin biosynthesis.</title>
        <authorList>
            <person name="Xu C."/>
        </authorList>
    </citation>
    <scope>NUCLEOTIDE SEQUENCE [LARGE SCALE GENOMIC DNA]</scope>
    <source>
        <tissue evidence="4">Fresh leaf</tissue>
    </source>
</reference>
<feature type="region of interest" description="Disordered" evidence="2">
    <location>
        <begin position="45"/>
        <end position="117"/>
    </location>
</feature>
<dbReference type="Proteomes" id="UP000197138">
    <property type="component" value="Unassembled WGS sequence"/>
</dbReference>
<dbReference type="EMBL" id="PGOL01000658">
    <property type="protein sequence ID" value="PKI66739.1"/>
    <property type="molecule type" value="Genomic_DNA"/>
</dbReference>
<dbReference type="SMART" id="SM00184">
    <property type="entry name" value="RING"/>
    <property type="match status" value="1"/>
</dbReference>
<dbReference type="STRING" id="22663.A0A218VZP1"/>
<evidence type="ECO:0000313" key="6">
    <source>
        <dbReference type="Proteomes" id="UP000197138"/>
    </source>
</evidence>
<dbReference type="CDD" id="cd16454">
    <property type="entry name" value="RING-H2_PA-TM-RING"/>
    <property type="match status" value="1"/>
</dbReference>
<evidence type="ECO:0000256" key="2">
    <source>
        <dbReference type="SAM" id="MobiDB-lite"/>
    </source>
</evidence>
<protein>
    <recommendedName>
        <fullName evidence="3">RING-type domain-containing protein</fullName>
    </recommendedName>
</protein>
<dbReference type="GO" id="GO:0061630">
    <property type="term" value="F:ubiquitin protein ligase activity"/>
    <property type="evidence" value="ECO:0007669"/>
    <property type="project" value="TreeGrafter"/>
</dbReference>
<dbReference type="Gene3D" id="3.30.40.10">
    <property type="entry name" value="Zinc/RING finger domain, C3HC4 (zinc finger)"/>
    <property type="match status" value="1"/>
</dbReference>
<dbReference type="PROSITE" id="PS50089">
    <property type="entry name" value="ZF_RING_2"/>
    <property type="match status" value="1"/>
</dbReference>
<accession>A0A218VZP1</accession>
<organism evidence="4 6">
    <name type="scientific">Punica granatum</name>
    <name type="common">Pomegranate</name>
    <dbReference type="NCBI Taxonomy" id="22663"/>
    <lineage>
        <taxon>Eukaryota</taxon>
        <taxon>Viridiplantae</taxon>
        <taxon>Streptophyta</taxon>
        <taxon>Embryophyta</taxon>
        <taxon>Tracheophyta</taxon>
        <taxon>Spermatophyta</taxon>
        <taxon>Magnoliopsida</taxon>
        <taxon>eudicotyledons</taxon>
        <taxon>Gunneridae</taxon>
        <taxon>Pentapetalae</taxon>
        <taxon>rosids</taxon>
        <taxon>malvids</taxon>
        <taxon>Myrtales</taxon>
        <taxon>Lythraceae</taxon>
        <taxon>Punica</taxon>
    </lineage>
</organism>
<keyword evidence="1" id="KW-0863">Zinc-finger</keyword>
<dbReference type="EMBL" id="MTKT01005556">
    <property type="protein sequence ID" value="OWM65965.1"/>
    <property type="molecule type" value="Genomic_DNA"/>
</dbReference>
<keyword evidence="7" id="KW-1185">Reference proteome</keyword>
<dbReference type="AlphaFoldDB" id="A0A218VZP1"/>
<gene>
    <name evidence="4" type="ORF">CDL15_Pgr015390</name>
    <name evidence="5" type="ORF">CRG98_012934</name>
</gene>
<dbReference type="PANTHER" id="PTHR22765:SF272">
    <property type="entry name" value="E3 UBIQUITIN-PROTEIN LIGASE PRAJA-2"/>
    <property type="match status" value="1"/>
</dbReference>
<dbReference type="PANTHER" id="PTHR22765">
    <property type="entry name" value="RING FINGER AND PROTEASE ASSOCIATED DOMAIN-CONTAINING"/>
    <property type="match status" value="1"/>
</dbReference>
<feature type="domain" description="RING-type" evidence="3">
    <location>
        <begin position="149"/>
        <end position="190"/>
    </location>
</feature>
<keyword evidence="1" id="KW-0862">Zinc</keyword>